<dbReference type="Gene3D" id="1.10.150.20">
    <property type="entry name" value="5' to 3' exonuclease, C-terminal subdomain"/>
    <property type="match status" value="1"/>
</dbReference>
<dbReference type="GO" id="GO:0008821">
    <property type="term" value="F:crossover junction DNA endonuclease activity"/>
    <property type="evidence" value="ECO:0007669"/>
    <property type="project" value="UniProtKB-ARBA"/>
</dbReference>
<feature type="domain" description="XPG N-terminal" evidence="10">
    <location>
        <begin position="1"/>
        <end position="85"/>
    </location>
</feature>
<dbReference type="SMART" id="SM00279">
    <property type="entry name" value="HhH2"/>
    <property type="match status" value="1"/>
</dbReference>
<accession>A0AAV4MKJ2</accession>
<evidence type="ECO:0000313" key="11">
    <source>
        <dbReference type="EMBL" id="GIX72072.1"/>
    </source>
</evidence>
<evidence type="ECO:0000256" key="8">
    <source>
        <dbReference type="ARBA" id="ARBA00023204"/>
    </source>
</evidence>
<protein>
    <submittedName>
        <fullName evidence="11">Flap endonuclease GEN homolog 1</fullName>
    </submittedName>
</protein>
<dbReference type="PRINTS" id="PR00853">
    <property type="entry name" value="XPGRADSUPER"/>
</dbReference>
<dbReference type="SMART" id="SM00485">
    <property type="entry name" value="XPGN"/>
    <property type="match status" value="1"/>
</dbReference>
<keyword evidence="3" id="KW-0479">Metal-binding</keyword>
<name>A0AAV4MKJ2_CAEEX</name>
<dbReference type="EMBL" id="BPLR01019819">
    <property type="protein sequence ID" value="GIX72072.1"/>
    <property type="molecule type" value="Genomic_DNA"/>
</dbReference>
<dbReference type="InterPro" id="IPR029060">
    <property type="entry name" value="PIN-like_dom_sf"/>
</dbReference>
<proteinExistence type="inferred from homology"/>
<evidence type="ECO:0000256" key="3">
    <source>
        <dbReference type="ARBA" id="ARBA00022723"/>
    </source>
</evidence>
<keyword evidence="7" id="KW-0460">Magnesium</keyword>
<gene>
    <name evidence="11" type="primary">Gen1</name>
    <name evidence="11" type="ORF">CEXT_90441</name>
</gene>
<keyword evidence="8" id="KW-0234">DNA repair</keyword>
<dbReference type="GO" id="GO:0006281">
    <property type="term" value="P:DNA repair"/>
    <property type="evidence" value="ECO:0007669"/>
    <property type="project" value="UniProtKB-KW"/>
</dbReference>
<evidence type="ECO:0000256" key="2">
    <source>
        <dbReference type="ARBA" id="ARBA00022722"/>
    </source>
</evidence>
<keyword evidence="12" id="KW-1185">Reference proteome</keyword>
<evidence type="ECO:0000256" key="7">
    <source>
        <dbReference type="ARBA" id="ARBA00022842"/>
    </source>
</evidence>
<dbReference type="PANTHER" id="PTHR11081">
    <property type="entry name" value="FLAP ENDONUCLEASE FAMILY MEMBER"/>
    <property type="match status" value="1"/>
</dbReference>
<dbReference type="PANTHER" id="PTHR11081:SF70">
    <property type="entry name" value="FLAP ENDONUCLEASE GEN HOMOLOG 1"/>
    <property type="match status" value="1"/>
</dbReference>
<dbReference type="Gene3D" id="3.40.50.1010">
    <property type="entry name" value="5'-nuclease"/>
    <property type="match status" value="2"/>
</dbReference>
<dbReference type="InterPro" id="IPR008918">
    <property type="entry name" value="HhH2"/>
</dbReference>
<evidence type="ECO:0000256" key="9">
    <source>
        <dbReference type="ARBA" id="ARBA00038112"/>
    </source>
</evidence>
<dbReference type="GO" id="GO:0017108">
    <property type="term" value="F:5'-flap endonuclease activity"/>
    <property type="evidence" value="ECO:0007669"/>
    <property type="project" value="TreeGrafter"/>
</dbReference>
<evidence type="ECO:0000256" key="5">
    <source>
        <dbReference type="ARBA" id="ARBA00022763"/>
    </source>
</evidence>
<keyword evidence="4 11" id="KW-0255">Endonuclease</keyword>
<evidence type="ECO:0000259" key="10">
    <source>
        <dbReference type="SMART" id="SM00485"/>
    </source>
</evidence>
<dbReference type="Pfam" id="PF00752">
    <property type="entry name" value="XPG_N"/>
    <property type="match status" value="1"/>
</dbReference>
<evidence type="ECO:0000256" key="1">
    <source>
        <dbReference type="ARBA" id="ARBA00001946"/>
    </source>
</evidence>
<sequence>MPLSILSDVCERKDLSYLSGKRVAIDLSGWVVQAIQCKELNQLKNPHLRNLFCRVSWLLLNDVHPIFVLEALVKPKHFVLLCAKRIVDGVITNDNDAFLYGADTVFRDFTINPKDAHVNMYSLNSTKNKLQLNQQTLIGLALLLGCDYSKGVPGIGKEAAVKLIKELQDCDLLQRFQD</sequence>
<dbReference type="InterPro" id="IPR006086">
    <property type="entry name" value="XPG-I_dom"/>
</dbReference>
<dbReference type="SUPFAM" id="SSF88723">
    <property type="entry name" value="PIN domain-like"/>
    <property type="match status" value="1"/>
</dbReference>
<keyword evidence="5" id="KW-0227">DNA damage</keyword>
<dbReference type="AlphaFoldDB" id="A0AAV4MKJ2"/>
<dbReference type="GO" id="GO:0000400">
    <property type="term" value="F:four-way junction DNA binding"/>
    <property type="evidence" value="ECO:0007669"/>
    <property type="project" value="TreeGrafter"/>
</dbReference>
<evidence type="ECO:0000256" key="6">
    <source>
        <dbReference type="ARBA" id="ARBA00022801"/>
    </source>
</evidence>
<dbReference type="FunFam" id="1.10.150.20:FF:000030">
    <property type="entry name" value="Flap endonuclease GEN-like 1"/>
    <property type="match status" value="1"/>
</dbReference>
<evidence type="ECO:0000313" key="12">
    <source>
        <dbReference type="Proteomes" id="UP001054945"/>
    </source>
</evidence>
<dbReference type="Proteomes" id="UP001054945">
    <property type="component" value="Unassembled WGS sequence"/>
</dbReference>
<dbReference type="InterPro" id="IPR006084">
    <property type="entry name" value="XPG/Rad2"/>
</dbReference>
<comment type="caution">
    <text evidence="11">The sequence shown here is derived from an EMBL/GenBank/DDBJ whole genome shotgun (WGS) entry which is preliminary data.</text>
</comment>
<dbReference type="Pfam" id="PF00867">
    <property type="entry name" value="XPG_I"/>
    <property type="match status" value="1"/>
</dbReference>
<organism evidence="11 12">
    <name type="scientific">Caerostris extrusa</name>
    <name type="common">Bark spider</name>
    <name type="synonym">Caerostris bankana</name>
    <dbReference type="NCBI Taxonomy" id="172846"/>
    <lineage>
        <taxon>Eukaryota</taxon>
        <taxon>Metazoa</taxon>
        <taxon>Ecdysozoa</taxon>
        <taxon>Arthropoda</taxon>
        <taxon>Chelicerata</taxon>
        <taxon>Arachnida</taxon>
        <taxon>Araneae</taxon>
        <taxon>Araneomorphae</taxon>
        <taxon>Entelegynae</taxon>
        <taxon>Araneoidea</taxon>
        <taxon>Araneidae</taxon>
        <taxon>Caerostris</taxon>
    </lineage>
</organism>
<dbReference type="GO" id="GO:0046872">
    <property type="term" value="F:metal ion binding"/>
    <property type="evidence" value="ECO:0007669"/>
    <property type="project" value="UniProtKB-KW"/>
</dbReference>
<evidence type="ECO:0000256" key="4">
    <source>
        <dbReference type="ARBA" id="ARBA00022759"/>
    </source>
</evidence>
<comment type="similarity">
    <text evidence="9">Belongs to the XPG/RAD2 endonuclease family. GEN subfamily.</text>
</comment>
<reference evidence="11 12" key="1">
    <citation type="submission" date="2021-06" db="EMBL/GenBank/DDBJ databases">
        <title>Caerostris extrusa draft genome.</title>
        <authorList>
            <person name="Kono N."/>
            <person name="Arakawa K."/>
        </authorList>
    </citation>
    <scope>NUCLEOTIDE SEQUENCE [LARGE SCALE GENOMIC DNA]</scope>
</reference>
<keyword evidence="2" id="KW-0540">Nuclease</keyword>
<keyword evidence="6" id="KW-0378">Hydrolase</keyword>
<comment type="cofactor">
    <cofactor evidence="1">
        <name>Mg(2+)</name>
        <dbReference type="ChEBI" id="CHEBI:18420"/>
    </cofactor>
</comment>
<dbReference type="InterPro" id="IPR006085">
    <property type="entry name" value="XPG_DNA_repair_N"/>
</dbReference>